<protein>
    <submittedName>
        <fullName evidence="8">Terminal oxygenase KshA</fullName>
    </submittedName>
</protein>
<evidence type="ECO:0000256" key="1">
    <source>
        <dbReference type="ARBA" id="ARBA00001962"/>
    </source>
</evidence>
<comment type="cofactor">
    <cofactor evidence="1">
        <name>Fe cation</name>
        <dbReference type="ChEBI" id="CHEBI:24875"/>
    </cofactor>
</comment>
<dbReference type="GO" id="GO:0008203">
    <property type="term" value="P:cholesterol metabolic process"/>
    <property type="evidence" value="ECO:0007669"/>
    <property type="project" value="InterPro"/>
</dbReference>
<dbReference type="PANTHER" id="PTHR21266">
    <property type="entry name" value="IRON-SULFUR DOMAIN CONTAINING PROTEIN"/>
    <property type="match status" value="1"/>
</dbReference>
<dbReference type="EMBL" id="JMCC02000039">
    <property type="protein sequence ID" value="KIG16382.1"/>
    <property type="molecule type" value="Genomic_DNA"/>
</dbReference>
<accession>A0A0C2D8T1</accession>
<dbReference type="SUPFAM" id="SSF55961">
    <property type="entry name" value="Bet v1-like"/>
    <property type="match status" value="1"/>
</dbReference>
<dbReference type="AlphaFoldDB" id="A0A0C2D8T1"/>
<dbReference type="RefSeq" id="WP_146659181.1">
    <property type="nucleotide sequence ID" value="NZ_JMCC02000039.1"/>
</dbReference>
<dbReference type="GO" id="GO:0046872">
    <property type="term" value="F:metal ion binding"/>
    <property type="evidence" value="ECO:0007669"/>
    <property type="project" value="UniProtKB-KW"/>
</dbReference>
<keyword evidence="3" id="KW-0479">Metal-binding</keyword>
<comment type="caution">
    <text evidence="8">The sequence shown here is derived from an EMBL/GenBank/DDBJ whole genome shotgun (WGS) entry which is preliminary data.</text>
</comment>
<keyword evidence="2" id="KW-0001">2Fe-2S</keyword>
<dbReference type="Gene3D" id="3.90.380.10">
    <property type="entry name" value="Naphthalene 1,2-dioxygenase Alpha Subunit, Chain A, domain 1"/>
    <property type="match status" value="1"/>
</dbReference>
<proteinExistence type="predicted"/>
<dbReference type="InterPro" id="IPR045605">
    <property type="entry name" value="KshA-like_C"/>
</dbReference>
<reference evidence="8 9" key="1">
    <citation type="submission" date="2014-12" db="EMBL/GenBank/DDBJ databases">
        <title>Genome assembly of Enhygromyxa salina DSM 15201.</title>
        <authorList>
            <person name="Sharma G."/>
            <person name="Subramanian S."/>
        </authorList>
    </citation>
    <scope>NUCLEOTIDE SEQUENCE [LARGE SCALE GENOMIC DNA]</scope>
    <source>
        <strain evidence="8 9">DSM 15201</strain>
    </source>
</reference>
<dbReference type="GO" id="GO:0005737">
    <property type="term" value="C:cytoplasm"/>
    <property type="evidence" value="ECO:0007669"/>
    <property type="project" value="TreeGrafter"/>
</dbReference>
<dbReference type="Pfam" id="PF00355">
    <property type="entry name" value="Rieske"/>
    <property type="match status" value="1"/>
</dbReference>
<dbReference type="InterPro" id="IPR036922">
    <property type="entry name" value="Rieske_2Fe-2S_sf"/>
</dbReference>
<dbReference type="GO" id="GO:0016491">
    <property type="term" value="F:oxidoreductase activity"/>
    <property type="evidence" value="ECO:0007669"/>
    <property type="project" value="UniProtKB-KW"/>
</dbReference>
<dbReference type="Proteomes" id="UP000031599">
    <property type="component" value="Unassembled WGS sequence"/>
</dbReference>
<evidence type="ECO:0000256" key="4">
    <source>
        <dbReference type="ARBA" id="ARBA00023002"/>
    </source>
</evidence>
<keyword evidence="6" id="KW-0411">Iron-sulfur</keyword>
<dbReference type="InterPro" id="IPR017941">
    <property type="entry name" value="Rieske_2Fe-2S"/>
</dbReference>
<evidence type="ECO:0000256" key="6">
    <source>
        <dbReference type="ARBA" id="ARBA00023014"/>
    </source>
</evidence>
<sequence>MTKYASLPNPDGWFAVCFSTELAAGQLQARRLFDRDVVVFRTESGQVAVIDAHCPHMGAHLGHGGRVDGDAVRCPFHGFRFAPDGACISTPYATKIPPKCATRSWHTCERNGVILVWHDQRGRPPSFQIPTYDLDTWLPMQTQTWELSTHPQETTENSVDLGHLGEVHHYRDVEVLEPLKTEGAYLTIRYGMSRSGFGLSRTAENRAEFRVHVHGLGFSHVEVHEQRRDVRLRFWVLCTPTEADKCELRAACTTTVHARPYRASAALGLLPRGVASRVIQKFAFDEFCHDLTQDFEVWRNKLYVDPPALAKGDGPVGRYRSWCRQFYPQLPLVAKRAS</sequence>
<dbReference type="PANTHER" id="PTHR21266:SF60">
    <property type="entry name" value="3-KETOSTEROID-9-ALPHA-MONOOXYGENASE, OXYGENASE COMPONENT"/>
    <property type="match status" value="1"/>
</dbReference>
<dbReference type="Gene3D" id="2.102.10.10">
    <property type="entry name" value="Rieske [2Fe-2S] iron-sulphur domain"/>
    <property type="match status" value="1"/>
</dbReference>
<evidence type="ECO:0000313" key="9">
    <source>
        <dbReference type="Proteomes" id="UP000031599"/>
    </source>
</evidence>
<evidence type="ECO:0000256" key="3">
    <source>
        <dbReference type="ARBA" id="ARBA00022723"/>
    </source>
</evidence>
<evidence type="ECO:0000259" key="7">
    <source>
        <dbReference type="PROSITE" id="PS51296"/>
    </source>
</evidence>
<evidence type="ECO:0000256" key="5">
    <source>
        <dbReference type="ARBA" id="ARBA00023004"/>
    </source>
</evidence>
<dbReference type="InterPro" id="IPR050584">
    <property type="entry name" value="Cholesterol_7-desaturase"/>
</dbReference>
<gene>
    <name evidence="8" type="ORF">DB30_04549</name>
</gene>
<organism evidence="8 9">
    <name type="scientific">Enhygromyxa salina</name>
    <dbReference type="NCBI Taxonomy" id="215803"/>
    <lineage>
        <taxon>Bacteria</taxon>
        <taxon>Pseudomonadati</taxon>
        <taxon>Myxococcota</taxon>
        <taxon>Polyangia</taxon>
        <taxon>Nannocystales</taxon>
        <taxon>Nannocystaceae</taxon>
        <taxon>Enhygromyxa</taxon>
    </lineage>
</organism>
<dbReference type="SUPFAM" id="SSF50022">
    <property type="entry name" value="ISP domain"/>
    <property type="match status" value="1"/>
</dbReference>
<evidence type="ECO:0000256" key="2">
    <source>
        <dbReference type="ARBA" id="ARBA00022714"/>
    </source>
</evidence>
<name>A0A0C2D8T1_9BACT</name>
<feature type="domain" description="Rieske" evidence="7">
    <location>
        <begin position="14"/>
        <end position="116"/>
    </location>
</feature>
<evidence type="ECO:0000313" key="8">
    <source>
        <dbReference type="EMBL" id="KIG16382.1"/>
    </source>
</evidence>
<keyword evidence="5" id="KW-0408">Iron</keyword>
<dbReference type="Pfam" id="PF19298">
    <property type="entry name" value="KshA_C"/>
    <property type="match status" value="1"/>
</dbReference>
<dbReference type="GO" id="GO:0051537">
    <property type="term" value="F:2 iron, 2 sulfur cluster binding"/>
    <property type="evidence" value="ECO:0007669"/>
    <property type="project" value="UniProtKB-KW"/>
</dbReference>
<keyword evidence="4" id="KW-0560">Oxidoreductase</keyword>
<dbReference type="PROSITE" id="PS51296">
    <property type="entry name" value="RIESKE"/>
    <property type="match status" value="1"/>
</dbReference>